<dbReference type="Pfam" id="PF03081">
    <property type="entry name" value="Exo70_C"/>
    <property type="match status" value="1"/>
</dbReference>
<feature type="domain" description="Exocyst complex subunit Exo70 C-terminal" evidence="4">
    <location>
        <begin position="247"/>
        <end position="581"/>
    </location>
</feature>
<comment type="caution">
    <text evidence="5">The sequence shown here is derived from an EMBL/GenBank/DDBJ whole genome shotgun (WGS) entry which is preliminary data.</text>
</comment>
<evidence type="ECO:0000313" key="5">
    <source>
        <dbReference type="EMBL" id="KVI05696.1"/>
    </source>
</evidence>
<protein>
    <recommendedName>
        <fullName evidence="3">Exocyst subunit Exo70 family protein</fullName>
    </recommendedName>
</protein>
<dbReference type="Proteomes" id="UP000243975">
    <property type="component" value="Unassembled WGS sequence"/>
</dbReference>
<evidence type="ECO:0000313" key="6">
    <source>
        <dbReference type="Proteomes" id="UP000243975"/>
    </source>
</evidence>
<dbReference type="GO" id="GO:0005546">
    <property type="term" value="F:phosphatidylinositol-4,5-bisphosphate binding"/>
    <property type="evidence" value="ECO:0007669"/>
    <property type="project" value="InterPro"/>
</dbReference>
<dbReference type="PANTHER" id="PTHR12542">
    <property type="entry name" value="EXOCYST COMPLEX PROTEIN EXO70"/>
    <property type="match status" value="1"/>
</dbReference>
<proteinExistence type="inferred from homology"/>
<accession>A0A103YAV4</accession>
<evidence type="ECO:0000256" key="2">
    <source>
        <dbReference type="ARBA" id="ARBA00022448"/>
    </source>
</evidence>
<dbReference type="GO" id="GO:0015031">
    <property type="term" value="P:protein transport"/>
    <property type="evidence" value="ECO:0007669"/>
    <property type="project" value="UniProtKB-KW"/>
</dbReference>
<evidence type="ECO:0000259" key="4">
    <source>
        <dbReference type="Pfam" id="PF03081"/>
    </source>
</evidence>
<reference evidence="5 6" key="1">
    <citation type="journal article" date="2016" name="Sci. Rep.">
        <title>The genome sequence of the outbreeding globe artichoke constructed de novo incorporating a phase-aware low-pass sequencing strategy of F1 progeny.</title>
        <authorList>
            <person name="Scaglione D."/>
            <person name="Reyes-Chin-Wo S."/>
            <person name="Acquadro A."/>
            <person name="Froenicke L."/>
            <person name="Portis E."/>
            <person name="Beitel C."/>
            <person name="Tirone M."/>
            <person name="Mauro R."/>
            <person name="Lo Monaco A."/>
            <person name="Mauromicale G."/>
            <person name="Faccioli P."/>
            <person name="Cattivelli L."/>
            <person name="Rieseberg L."/>
            <person name="Michelmore R."/>
            <person name="Lanteri S."/>
        </authorList>
    </citation>
    <scope>NUCLEOTIDE SEQUENCE [LARGE SCALE GENOMIC DNA]</scope>
    <source>
        <strain evidence="5">2C</strain>
    </source>
</reference>
<dbReference type="InterPro" id="IPR004140">
    <property type="entry name" value="Exo70"/>
</dbReference>
<dbReference type="STRING" id="59895.A0A103YAV4"/>
<keyword evidence="3" id="KW-0268">Exocytosis</keyword>
<evidence type="ECO:0000256" key="1">
    <source>
        <dbReference type="ARBA" id="ARBA00006756"/>
    </source>
</evidence>
<dbReference type="SUPFAM" id="SSF74788">
    <property type="entry name" value="Cullin repeat-like"/>
    <property type="match status" value="1"/>
</dbReference>
<dbReference type="Gramene" id="KVI05696">
    <property type="protein sequence ID" value="KVI05696"/>
    <property type="gene ID" value="Ccrd_015881"/>
</dbReference>
<dbReference type="GO" id="GO:0000145">
    <property type="term" value="C:exocyst"/>
    <property type="evidence" value="ECO:0007669"/>
    <property type="project" value="InterPro"/>
</dbReference>
<gene>
    <name evidence="5" type="ORF">Ccrd_015881</name>
</gene>
<dbReference type="EMBL" id="LEKV01001862">
    <property type="protein sequence ID" value="KVI05696.1"/>
    <property type="molecule type" value="Genomic_DNA"/>
</dbReference>
<dbReference type="AlphaFoldDB" id="A0A103YAV4"/>
<comment type="function">
    <text evidence="3">Component of the exocyst complex.</text>
</comment>
<keyword evidence="6" id="KW-1185">Reference proteome</keyword>
<dbReference type="GO" id="GO:0006887">
    <property type="term" value="P:exocytosis"/>
    <property type="evidence" value="ECO:0007669"/>
    <property type="project" value="UniProtKB-KW"/>
</dbReference>
<organism evidence="5 6">
    <name type="scientific">Cynara cardunculus var. scolymus</name>
    <name type="common">Globe artichoke</name>
    <name type="synonym">Cynara scolymus</name>
    <dbReference type="NCBI Taxonomy" id="59895"/>
    <lineage>
        <taxon>Eukaryota</taxon>
        <taxon>Viridiplantae</taxon>
        <taxon>Streptophyta</taxon>
        <taxon>Embryophyta</taxon>
        <taxon>Tracheophyta</taxon>
        <taxon>Spermatophyta</taxon>
        <taxon>Magnoliopsida</taxon>
        <taxon>eudicotyledons</taxon>
        <taxon>Gunneridae</taxon>
        <taxon>Pentapetalae</taxon>
        <taxon>asterids</taxon>
        <taxon>campanulids</taxon>
        <taxon>Asterales</taxon>
        <taxon>Asteraceae</taxon>
        <taxon>Carduoideae</taxon>
        <taxon>Cardueae</taxon>
        <taxon>Carduinae</taxon>
        <taxon>Cynara</taxon>
    </lineage>
</organism>
<dbReference type="PANTHER" id="PTHR12542:SF136">
    <property type="entry name" value="EXOCYST SUBUNIT EXO70 FAMILY PROTEIN"/>
    <property type="match status" value="1"/>
</dbReference>
<dbReference type="InterPro" id="IPR016159">
    <property type="entry name" value="Cullin_repeat-like_dom_sf"/>
</dbReference>
<comment type="similarity">
    <text evidence="1 3">Belongs to the EXO70 family.</text>
</comment>
<evidence type="ECO:0000256" key="3">
    <source>
        <dbReference type="RuleBase" id="RU365026"/>
    </source>
</evidence>
<keyword evidence="2 3" id="KW-0813">Transport</keyword>
<keyword evidence="3" id="KW-0653">Protein transport</keyword>
<dbReference type="Gene3D" id="1.20.1280.170">
    <property type="entry name" value="Exocyst complex component Exo70"/>
    <property type="match status" value="1"/>
</dbReference>
<dbReference type="InterPro" id="IPR046364">
    <property type="entry name" value="Exo70_C"/>
</dbReference>
<sequence>MEIYSTKAAANKNRRKSNLDGDIVDANDESLLDVYHQNISADIDRLAHEFSTLHEKCLEPEIPDTVDTFVRIIELRIKRYNSTKPGMRCGKMVTDQEDQYFTDAITRLSKLKIVLSEFPNTTPSLDRITDVLQQAMTLMQDEFQALLLDYTAPSEPITICKKPNSCTSLEPDNNQQDFPGYSKDNMILMQKIVAVMIHAGYQYECCQVYSTVRRDALHEQVKRFGFEKVNVEDVHKSKWASLEPDISRWVNLANYSSDVLFPAERKLGETVFSNHISVFTGLFINLIHGVTALLVDFATAVAMTKPKAKRLFKFLDIYEALGGIGRALVDESNSHVKLEEYCNLQSEISSVRGSMGETVVIIFNDLNNSIRNDTNKTPVQGGAVHPLTRYVMNYLKCAFDEYKDTLEHILRQHVHEASSQVVEDKSSLSKQLFSVIELLDANLEVKSGLYKDPSLRCIFLMNNNRFILQVVKGNKEMKEAMGDNWCRRKSSDVRNYHTSYQRETWNKLLQCITQEGVQVNGKPNRRIVKEKLKNFNGMFDEIYKTQSTWVVNDEQLLSEIRVSITAVVSPAYRSFIGRYGEGRESNEWHTSSINREANSGSL</sequence>
<dbReference type="OMA" id="ANMNQVA"/>
<name>A0A103YAV4_CYNCS</name>